<gene>
    <name evidence="2" type="ORF">BGW38_005557</name>
</gene>
<accession>A0A9P6KBF8</accession>
<feature type="signal peptide" evidence="1">
    <location>
        <begin position="1"/>
        <end position="21"/>
    </location>
</feature>
<reference evidence="2" key="1">
    <citation type="journal article" date="2020" name="Fungal Divers.">
        <title>Resolving the Mortierellaceae phylogeny through synthesis of multi-gene phylogenetics and phylogenomics.</title>
        <authorList>
            <person name="Vandepol N."/>
            <person name="Liber J."/>
            <person name="Desiro A."/>
            <person name="Na H."/>
            <person name="Kennedy M."/>
            <person name="Barry K."/>
            <person name="Grigoriev I.V."/>
            <person name="Miller A.N."/>
            <person name="O'Donnell K."/>
            <person name="Stajich J.E."/>
            <person name="Bonito G."/>
        </authorList>
    </citation>
    <scope>NUCLEOTIDE SEQUENCE</scope>
    <source>
        <strain evidence="2">KOD1015</strain>
    </source>
</reference>
<dbReference type="AlphaFoldDB" id="A0A9P6KBF8"/>
<protein>
    <submittedName>
        <fullName evidence="2">Uncharacterized protein</fullName>
    </submittedName>
</protein>
<dbReference type="OrthoDB" id="2432087at2759"/>
<name>A0A9P6KBF8_9FUNG</name>
<comment type="caution">
    <text evidence="2">The sequence shown here is derived from an EMBL/GenBank/DDBJ whole genome shotgun (WGS) entry which is preliminary data.</text>
</comment>
<feature type="chain" id="PRO_5040400610" evidence="1">
    <location>
        <begin position="22"/>
        <end position="181"/>
    </location>
</feature>
<dbReference type="EMBL" id="JAABOA010003515">
    <property type="protein sequence ID" value="KAF9578577.1"/>
    <property type="molecule type" value="Genomic_DNA"/>
</dbReference>
<sequence>MTRSAVLIVAILVALIQACTGLYLPEGIYQIKIKNLLLTELRGGSARYVVLMMPDSTNPGAQLWHVSIGDDDKASIRSKDSNLFLSFEKPGYPNDIVTLSGEKRDWTLESTEGGVFIETLEEFEGEKLVAGISPLRIWPPRVALAFPQKTPDQAWSFVRVEDIYEQPRQYRLPYRKAELCH</sequence>
<evidence type="ECO:0000256" key="1">
    <source>
        <dbReference type="SAM" id="SignalP"/>
    </source>
</evidence>
<organism evidence="2 3">
    <name type="scientific">Lunasporangiospora selenospora</name>
    <dbReference type="NCBI Taxonomy" id="979761"/>
    <lineage>
        <taxon>Eukaryota</taxon>
        <taxon>Fungi</taxon>
        <taxon>Fungi incertae sedis</taxon>
        <taxon>Mucoromycota</taxon>
        <taxon>Mortierellomycotina</taxon>
        <taxon>Mortierellomycetes</taxon>
        <taxon>Mortierellales</taxon>
        <taxon>Mortierellaceae</taxon>
        <taxon>Lunasporangiospora</taxon>
    </lineage>
</organism>
<dbReference type="Proteomes" id="UP000780801">
    <property type="component" value="Unassembled WGS sequence"/>
</dbReference>
<dbReference type="PROSITE" id="PS51257">
    <property type="entry name" value="PROKAR_LIPOPROTEIN"/>
    <property type="match status" value="1"/>
</dbReference>
<proteinExistence type="predicted"/>
<evidence type="ECO:0000313" key="2">
    <source>
        <dbReference type="EMBL" id="KAF9578577.1"/>
    </source>
</evidence>
<keyword evidence="3" id="KW-1185">Reference proteome</keyword>
<evidence type="ECO:0000313" key="3">
    <source>
        <dbReference type="Proteomes" id="UP000780801"/>
    </source>
</evidence>
<keyword evidence="1" id="KW-0732">Signal</keyword>